<evidence type="ECO:0000313" key="3">
    <source>
        <dbReference type="Proteomes" id="UP000075230"/>
    </source>
</evidence>
<name>A0A146FPM8_ASPKA</name>
<reference evidence="3" key="2">
    <citation type="submission" date="2016-02" db="EMBL/GenBank/DDBJ databases">
        <title>Genome sequencing of Aspergillus luchuensis NBRC 4314.</title>
        <authorList>
            <person name="Yamada O."/>
        </authorList>
    </citation>
    <scope>NUCLEOTIDE SEQUENCE [LARGE SCALE GENOMIC DNA]</scope>
    <source>
        <strain evidence="3">RIB 2604</strain>
    </source>
</reference>
<organism evidence="2 3">
    <name type="scientific">Aspergillus kawachii</name>
    <name type="common">White koji mold</name>
    <name type="synonym">Aspergillus awamori var. kawachi</name>
    <dbReference type="NCBI Taxonomy" id="1069201"/>
    <lineage>
        <taxon>Eukaryota</taxon>
        <taxon>Fungi</taxon>
        <taxon>Dikarya</taxon>
        <taxon>Ascomycota</taxon>
        <taxon>Pezizomycotina</taxon>
        <taxon>Eurotiomycetes</taxon>
        <taxon>Eurotiomycetidae</taxon>
        <taxon>Eurotiales</taxon>
        <taxon>Aspergillaceae</taxon>
        <taxon>Aspergillus</taxon>
        <taxon>Aspergillus subgen. Circumdati</taxon>
    </lineage>
</organism>
<feature type="region of interest" description="Disordered" evidence="1">
    <location>
        <begin position="29"/>
        <end position="58"/>
    </location>
</feature>
<dbReference type="EMBL" id="BCWF01000021">
    <property type="protein sequence ID" value="GAT27289.1"/>
    <property type="molecule type" value="Genomic_DNA"/>
</dbReference>
<proteinExistence type="predicted"/>
<comment type="caution">
    <text evidence="2">The sequence shown here is derived from an EMBL/GenBank/DDBJ whole genome shotgun (WGS) entry which is preliminary data.</text>
</comment>
<dbReference type="Proteomes" id="UP000075230">
    <property type="component" value="Unassembled WGS sequence"/>
</dbReference>
<evidence type="ECO:0000313" key="2">
    <source>
        <dbReference type="EMBL" id="GAT27289.1"/>
    </source>
</evidence>
<evidence type="ECO:0000256" key="1">
    <source>
        <dbReference type="SAM" id="MobiDB-lite"/>
    </source>
</evidence>
<accession>A0A146FPM8</accession>
<gene>
    <name evidence="2" type="ORF">RIB2604_02109770</name>
</gene>
<protein>
    <submittedName>
        <fullName evidence="2">Uncharacterized protein</fullName>
    </submittedName>
</protein>
<sequence length="87" mass="9742">MSACLVPKDFQHASRRLLVKAETQAKISSFRSARQRSAVHDDHQQSLPNPSPRPTEGLRNISGYAGFEYLTHHISSITPMKPLSMLL</sequence>
<dbReference type="AlphaFoldDB" id="A0A146FPM8"/>
<reference evidence="2 3" key="1">
    <citation type="journal article" date="2016" name="DNA Res.">
        <title>Genome sequence of Aspergillus luchuensis NBRC 4314.</title>
        <authorList>
            <person name="Yamada O."/>
            <person name="Machida M."/>
            <person name="Hosoyama A."/>
            <person name="Goto M."/>
            <person name="Takahashi T."/>
            <person name="Futagami T."/>
            <person name="Yamagata Y."/>
            <person name="Takeuchi M."/>
            <person name="Kobayashi T."/>
            <person name="Koike H."/>
            <person name="Abe K."/>
            <person name="Asai K."/>
            <person name="Arita M."/>
            <person name="Fujita N."/>
            <person name="Fukuda K."/>
            <person name="Higa K."/>
            <person name="Horikawa H."/>
            <person name="Ishikawa T."/>
            <person name="Jinno K."/>
            <person name="Kato Y."/>
            <person name="Kirimura K."/>
            <person name="Mizutani O."/>
            <person name="Nakasone K."/>
            <person name="Sano M."/>
            <person name="Shiraishi Y."/>
            <person name="Tsukahara M."/>
            <person name="Gomi K."/>
        </authorList>
    </citation>
    <scope>NUCLEOTIDE SEQUENCE [LARGE SCALE GENOMIC DNA]</scope>
    <source>
        <strain evidence="2 3">RIB 2604</strain>
    </source>
</reference>